<evidence type="ECO:0000256" key="5">
    <source>
        <dbReference type="ARBA" id="ARBA00023136"/>
    </source>
</evidence>
<dbReference type="GO" id="GO:0009055">
    <property type="term" value="F:electron transfer activity"/>
    <property type="evidence" value="ECO:0007669"/>
    <property type="project" value="InterPro"/>
</dbReference>
<evidence type="ECO:0000256" key="1">
    <source>
        <dbReference type="ARBA" id="ARBA00004651"/>
    </source>
</evidence>
<feature type="transmembrane region" description="Helical" evidence="6">
    <location>
        <begin position="199"/>
        <end position="221"/>
    </location>
</feature>
<sequence length="487" mass="54898">MLGFPLWIRLTHLFNFLFLTLLLRSGIEILGGHPKLYWSDDALPGSEWLRLTRKTLPSGEPWTAEDEIQPCSPWLAMPGRNNLGLGRHWHFWSALGWVAVGLVYVVLLVATPQWRRLVPTSLHIFADAWRALTTYLRLELPPEGNPYNPLQQLTYFVVVFVLAPLQIVTGLMMSPALGARFPWFARLLGGRQAARSLHFLGLVAFSLFLFVHVALVVAHGFGAEMANIVLGSEAASRPLAIALGLAGIALVAAFHAVGTLYSLRRPARTKRLLEIGVDPLRRALFHHWTSRQRRDRISAVARTNGRPPRNEAYRRLAEGGFAAWRLEIKGLVAKPGRLSLEDLRAMPPRTQSTLHVCIQGWSYFAEWTGVAVSDLLDRHEPLESARYLVFHTLDEKWESPGHGHYYEVIDLETARMPQVILAYEMNGQPLPIPHGAPLRLRVEHQLGYKMAKWVCAIELVEDFRHIGKGQGGWRDDVLNYYPSDAGI</sequence>
<feature type="domain" description="Cytochrome b561 bacterial/Ni-hydrogenase" evidence="8">
    <location>
        <begin position="4"/>
        <end position="223"/>
    </location>
</feature>
<keyword evidence="4 6" id="KW-1133">Transmembrane helix</keyword>
<dbReference type="InterPro" id="IPR036374">
    <property type="entry name" value="OxRdtase_Mopterin-bd_sf"/>
</dbReference>
<feature type="transmembrane region" description="Helical" evidence="6">
    <location>
        <begin position="6"/>
        <end position="23"/>
    </location>
</feature>
<name>A0A150S6C0_SORCE</name>
<evidence type="ECO:0000259" key="8">
    <source>
        <dbReference type="Pfam" id="PF01292"/>
    </source>
</evidence>
<evidence type="ECO:0000313" key="9">
    <source>
        <dbReference type="EMBL" id="KYF80919.1"/>
    </source>
</evidence>
<evidence type="ECO:0000256" key="4">
    <source>
        <dbReference type="ARBA" id="ARBA00022989"/>
    </source>
</evidence>
<dbReference type="Pfam" id="PF01292">
    <property type="entry name" value="Ni_hydr_CYTB"/>
    <property type="match status" value="1"/>
</dbReference>
<feature type="transmembrane region" description="Helical" evidence="6">
    <location>
        <begin position="241"/>
        <end position="263"/>
    </location>
</feature>
<proteinExistence type="predicted"/>
<evidence type="ECO:0000259" key="7">
    <source>
        <dbReference type="Pfam" id="PF00174"/>
    </source>
</evidence>
<dbReference type="PANTHER" id="PTHR43032">
    <property type="entry name" value="PROTEIN-METHIONINE-SULFOXIDE REDUCTASE"/>
    <property type="match status" value="1"/>
</dbReference>
<feature type="transmembrane region" description="Helical" evidence="6">
    <location>
        <begin position="153"/>
        <end position="178"/>
    </location>
</feature>
<dbReference type="Pfam" id="PF00174">
    <property type="entry name" value="Oxidored_molyb"/>
    <property type="match status" value="1"/>
</dbReference>
<evidence type="ECO:0000256" key="3">
    <source>
        <dbReference type="ARBA" id="ARBA00022692"/>
    </source>
</evidence>
<dbReference type="SUPFAM" id="SSF81342">
    <property type="entry name" value="Transmembrane di-heme cytochromes"/>
    <property type="match status" value="1"/>
</dbReference>
<evidence type="ECO:0000313" key="10">
    <source>
        <dbReference type="Proteomes" id="UP000075515"/>
    </source>
</evidence>
<comment type="caution">
    <text evidence="9">The sequence shown here is derived from an EMBL/GenBank/DDBJ whole genome shotgun (WGS) entry which is preliminary data.</text>
</comment>
<comment type="subcellular location">
    <subcellularLocation>
        <location evidence="1">Cell membrane</location>
        <topology evidence="1">Multi-pass membrane protein</topology>
    </subcellularLocation>
</comment>
<reference evidence="9 10" key="1">
    <citation type="submission" date="2014-02" db="EMBL/GenBank/DDBJ databases">
        <title>The small core and large imbalanced accessory genome model reveals a collaborative survival strategy of Sorangium cellulosum strains in nature.</title>
        <authorList>
            <person name="Han K."/>
            <person name="Peng R."/>
            <person name="Blom J."/>
            <person name="Li Y.-Z."/>
        </authorList>
    </citation>
    <scope>NUCLEOTIDE SEQUENCE [LARGE SCALE GENOMIC DNA]</scope>
    <source>
        <strain evidence="9 10">So0149</strain>
    </source>
</reference>
<keyword evidence="2" id="KW-1003">Cell membrane</keyword>
<evidence type="ECO:0008006" key="11">
    <source>
        <dbReference type="Google" id="ProtNLM"/>
    </source>
</evidence>
<dbReference type="InterPro" id="IPR011577">
    <property type="entry name" value="Cyt_b561_bac/Ni-Hgenase"/>
</dbReference>
<dbReference type="GO" id="GO:0005886">
    <property type="term" value="C:plasma membrane"/>
    <property type="evidence" value="ECO:0007669"/>
    <property type="project" value="UniProtKB-SubCell"/>
</dbReference>
<organism evidence="9 10">
    <name type="scientific">Sorangium cellulosum</name>
    <name type="common">Polyangium cellulosum</name>
    <dbReference type="NCBI Taxonomy" id="56"/>
    <lineage>
        <taxon>Bacteria</taxon>
        <taxon>Pseudomonadati</taxon>
        <taxon>Myxococcota</taxon>
        <taxon>Polyangia</taxon>
        <taxon>Polyangiales</taxon>
        <taxon>Polyangiaceae</taxon>
        <taxon>Sorangium</taxon>
    </lineage>
</organism>
<dbReference type="Proteomes" id="UP000075515">
    <property type="component" value="Unassembled WGS sequence"/>
</dbReference>
<dbReference type="Gene3D" id="1.20.950.20">
    <property type="entry name" value="Transmembrane di-heme cytochromes, Chain C"/>
    <property type="match status" value="1"/>
</dbReference>
<dbReference type="EMBL" id="JEMC01003496">
    <property type="protein sequence ID" value="KYF80919.1"/>
    <property type="molecule type" value="Genomic_DNA"/>
</dbReference>
<dbReference type="SUPFAM" id="SSF56524">
    <property type="entry name" value="Oxidoreductase molybdopterin-binding domain"/>
    <property type="match status" value="1"/>
</dbReference>
<keyword evidence="5 6" id="KW-0472">Membrane</keyword>
<dbReference type="PANTHER" id="PTHR43032:SF2">
    <property type="entry name" value="BLL0505 PROTEIN"/>
    <property type="match status" value="1"/>
</dbReference>
<accession>A0A150S6C0</accession>
<feature type="transmembrane region" description="Helical" evidence="6">
    <location>
        <begin position="89"/>
        <end position="110"/>
    </location>
</feature>
<evidence type="ECO:0000256" key="2">
    <source>
        <dbReference type="ARBA" id="ARBA00022475"/>
    </source>
</evidence>
<evidence type="ECO:0000256" key="6">
    <source>
        <dbReference type="SAM" id="Phobius"/>
    </source>
</evidence>
<dbReference type="InterPro" id="IPR000572">
    <property type="entry name" value="OxRdtase_Mopterin-bd_dom"/>
</dbReference>
<feature type="domain" description="Oxidoreductase molybdopterin-binding" evidence="7">
    <location>
        <begin position="322"/>
        <end position="461"/>
    </location>
</feature>
<dbReference type="InterPro" id="IPR016174">
    <property type="entry name" value="Di-haem_cyt_TM"/>
</dbReference>
<dbReference type="GO" id="GO:0022904">
    <property type="term" value="P:respiratory electron transport chain"/>
    <property type="evidence" value="ECO:0007669"/>
    <property type="project" value="InterPro"/>
</dbReference>
<gene>
    <name evidence="9" type="ORF">BE18_09380</name>
</gene>
<protein>
    <recommendedName>
        <fullName evidence="11">Oxidoreductase</fullName>
    </recommendedName>
</protein>
<dbReference type="AlphaFoldDB" id="A0A150S6C0"/>
<keyword evidence="3 6" id="KW-0812">Transmembrane</keyword>
<dbReference type="Gene3D" id="3.90.420.10">
    <property type="entry name" value="Oxidoreductase, molybdopterin-binding domain"/>
    <property type="match status" value="1"/>
</dbReference>